<evidence type="ECO:0000256" key="3">
    <source>
        <dbReference type="ARBA" id="ARBA00022729"/>
    </source>
</evidence>
<evidence type="ECO:0000313" key="9">
    <source>
        <dbReference type="Proteomes" id="UP000245678"/>
    </source>
</evidence>
<comment type="subcellular location">
    <subcellularLocation>
        <location evidence="1">Cell outer membrane</location>
    </subcellularLocation>
</comment>
<dbReference type="PROSITE" id="PS51257">
    <property type="entry name" value="PROKAR_LIPOPROTEIN"/>
    <property type="match status" value="1"/>
</dbReference>
<evidence type="ECO:0000256" key="1">
    <source>
        <dbReference type="ARBA" id="ARBA00004442"/>
    </source>
</evidence>
<gene>
    <name evidence="8" type="ORF">LX99_00958</name>
</gene>
<accession>A0A316HKD3</accession>
<dbReference type="InterPro" id="IPR033985">
    <property type="entry name" value="SusD-like_N"/>
</dbReference>
<name>A0A316HKD3_9SPHI</name>
<comment type="similarity">
    <text evidence="2">Belongs to the SusD family.</text>
</comment>
<reference evidence="8 9" key="1">
    <citation type="submission" date="2018-05" db="EMBL/GenBank/DDBJ databases">
        <title>Genomic Encyclopedia of Archaeal and Bacterial Type Strains, Phase II (KMG-II): from individual species to whole genera.</title>
        <authorList>
            <person name="Goeker M."/>
        </authorList>
    </citation>
    <scope>NUCLEOTIDE SEQUENCE [LARGE SCALE GENOMIC DNA]</scope>
    <source>
        <strain evidence="8 9">DSM 19975</strain>
    </source>
</reference>
<feature type="domain" description="RagB/SusD" evidence="6">
    <location>
        <begin position="384"/>
        <end position="460"/>
    </location>
</feature>
<sequence length="491" mass="55374">MKKYIYTIITLLAFTSCNKFLDVKPQSQIDKEELFKTEQGFREALNGVYTYCASSSLYGGNLTFGKLDILAQNYTFTDPIAQSVANFDYTQLSTVNNINDIWASCYRGIANCNYILAAIDKQKSVFTDNNYKLIKGETLALRAYLHFDALRMFAPSYKNGPKLKGIPFITRVDTKSTPFSTVSVVIDSLLADLNTAKTLLKTSDPIISSGYVIGYPTTVGATETTNADIFLQNRRHRLNYYAVCGELARVYLYKNDNVNALANAEEVIKTNKFPFTKQEDFFQTDVSKKDRIFYPELIAAWFIDNKDNNASLKSLFYSTNPQYRGTVDQVNDIYEKGQAGAEDWRLKQWFLATTNPLGGQDIAVLQKYIKNLDPVTNLHPLVAPAIRLSEMYYIASEASYDTNPAQALTYFNTIRLHRGIGSAVNAVASKDELLDLLLKDARKEFYGESQVFFMYKRLNHAVTVSATQTKAPSNQIFVFPIPVDEQAYQGS</sequence>
<dbReference type="RefSeq" id="WP_109606793.1">
    <property type="nucleotide sequence ID" value="NZ_QGHA01000001.1"/>
</dbReference>
<dbReference type="AlphaFoldDB" id="A0A316HKD3"/>
<evidence type="ECO:0000259" key="6">
    <source>
        <dbReference type="Pfam" id="PF07980"/>
    </source>
</evidence>
<dbReference type="GO" id="GO:0009279">
    <property type="term" value="C:cell outer membrane"/>
    <property type="evidence" value="ECO:0007669"/>
    <property type="project" value="UniProtKB-SubCell"/>
</dbReference>
<dbReference type="Pfam" id="PF14322">
    <property type="entry name" value="SusD-like_3"/>
    <property type="match status" value="1"/>
</dbReference>
<dbReference type="Gene3D" id="1.25.40.390">
    <property type="match status" value="1"/>
</dbReference>
<feature type="domain" description="SusD-like N-terminal" evidence="7">
    <location>
        <begin position="19"/>
        <end position="201"/>
    </location>
</feature>
<keyword evidence="5" id="KW-0998">Cell outer membrane</keyword>
<dbReference type="Pfam" id="PF07980">
    <property type="entry name" value="SusD_RagB"/>
    <property type="match status" value="1"/>
</dbReference>
<dbReference type="InterPro" id="IPR011990">
    <property type="entry name" value="TPR-like_helical_dom_sf"/>
</dbReference>
<proteinExistence type="inferred from homology"/>
<evidence type="ECO:0000259" key="7">
    <source>
        <dbReference type="Pfam" id="PF14322"/>
    </source>
</evidence>
<keyword evidence="3" id="KW-0732">Signal</keyword>
<evidence type="ECO:0000256" key="2">
    <source>
        <dbReference type="ARBA" id="ARBA00006275"/>
    </source>
</evidence>
<evidence type="ECO:0000256" key="4">
    <source>
        <dbReference type="ARBA" id="ARBA00023136"/>
    </source>
</evidence>
<organism evidence="8 9">
    <name type="scientific">Mucilaginibacter oryzae</name>
    <dbReference type="NCBI Taxonomy" id="468058"/>
    <lineage>
        <taxon>Bacteria</taxon>
        <taxon>Pseudomonadati</taxon>
        <taxon>Bacteroidota</taxon>
        <taxon>Sphingobacteriia</taxon>
        <taxon>Sphingobacteriales</taxon>
        <taxon>Sphingobacteriaceae</taxon>
        <taxon>Mucilaginibacter</taxon>
    </lineage>
</organism>
<evidence type="ECO:0000256" key="5">
    <source>
        <dbReference type="ARBA" id="ARBA00023237"/>
    </source>
</evidence>
<protein>
    <submittedName>
        <fullName evidence="8">SusD-like starch-binding protein associating with outer membrane</fullName>
    </submittedName>
</protein>
<keyword evidence="4" id="KW-0472">Membrane</keyword>
<dbReference type="InterPro" id="IPR012944">
    <property type="entry name" value="SusD_RagB_dom"/>
</dbReference>
<dbReference type="EMBL" id="QGHA01000001">
    <property type="protein sequence ID" value="PWK80490.1"/>
    <property type="molecule type" value="Genomic_DNA"/>
</dbReference>
<evidence type="ECO:0000313" key="8">
    <source>
        <dbReference type="EMBL" id="PWK80490.1"/>
    </source>
</evidence>
<dbReference type="SUPFAM" id="SSF48452">
    <property type="entry name" value="TPR-like"/>
    <property type="match status" value="1"/>
</dbReference>
<keyword evidence="9" id="KW-1185">Reference proteome</keyword>
<dbReference type="Proteomes" id="UP000245678">
    <property type="component" value="Unassembled WGS sequence"/>
</dbReference>
<comment type="caution">
    <text evidence="8">The sequence shown here is derived from an EMBL/GenBank/DDBJ whole genome shotgun (WGS) entry which is preliminary data.</text>
</comment>